<organism evidence="4 5">
    <name type="scientific">Luteolibacter luteus</name>
    <dbReference type="NCBI Taxonomy" id="2728835"/>
    <lineage>
        <taxon>Bacteria</taxon>
        <taxon>Pseudomonadati</taxon>
        <taxon>Verrucomicrobiota</taxon>
        <taxon>Verrucomicrobiia</taxon>
        <taxon>Verrucomicrobiales</taxon>
        <taxon>Verrucomicrobiaceae</taxon>
        <taxon>Luteolibacter</taxon>
    </lineage>
</organism>
<dbReference type="GO" id="GO:0046872">
    <property type="term" value="F:metal ion binding"/>
    <property type="evidence" value="ECO:0007669"/>
    <property type="project" value="InterPro"/>
</dbReference>
<dbReference type="Gene3D" id="2.60.40.10">
    <property type="entry name" value="Immunoglobulins"/>
    <property type="match status" value="1"/>
</dbReference>
<proteinExistence type="predicted"/>
<keyword evidence="1" id="KW-0732">Signal</keyword>
<dbReference type="AlphaFoldDB" id="A0A858RDG4"/>
<keyword evidence="5" id="KW-1185">Reference proteome</keyword>
<feature type="domain" description="Calcineurin-like phosphoesterase" evidence="2">
    <location>
        <begin position="130"/>
        <end position="331"/>
    </location>
</feature>
<dbReference type="KEGG" id="luo:HHL09_02375"/>
<dbReference type="InterPro" id="IPR013783">
    <property type="entry name" value="Ig-like_fold"/>
</dbReference>
<dbReference type="Pfam" id="PF00149">
    <property type="entry name" value="Metallophos"/>
    <property type="match status" value="1"/>
</dbReference>
<sequence>MKRSDFLRLSALGSLGLATRSFALPEGYTGIPAGIRPYLQTPRPDSMWVSWFSDNAPSGQIEWGTSPANLNNTVNAALDVLGTGYHYHAGRITGLSPASYYYYRVRNGSTVSDVFRFRTPVPAGTKTGRMRVLVMGDNQIIGENRYEKLIACAKAKIESTYGVPIEEVIDFILMPGDQVDVGTLDHYRNLHFKQCGLISPNIPIMTTVGNHETYYDTNLDLYSRIFRYDDISYANTPGTEGEKYYAYQLANIAFIHTSSEHTTTAQKQWVRSLVDALKTDASTDLCVSVVHRPYQAEQYVGDISGWFRSEIMPMLAETEKHVLNIGAHHHLYARGQTREWPIYHIISGGTAWDQYWGQSSESDFDDVQKTIAHWAWQLMDFDLSARTMEVTCYAEANVKLSAETRWNYNSRIIDSFHRKLGLEAPNKPALENTFSGPVTLPLELISSAYQSGSGEAINSTWFQIAADSGFTNLKIDRIRDVENLYGDTGAPLYEPVNIHANVDILRLAVSSGIYNGTHYARVRHRDTNAMWSAWSDAIAFTVEGSTSGPTALKLAKTVYAPNEDFLATYENGTGLPKDWIGIYKKGQKPGSGAGTVTSTTWQYVDAANLVNGTRNFTYNLPVGEWYAAFFTNDGYTEIAPRVPFYVGNAAVISTAKEAYDEGETVSIQFSNAPAGATDWIGIYQIGQTPGGPLSTQYKYAPTASGSLDFTGLPKGYYFASFFVNDGYQEISQRIVFSVGTQITSVSMESNQITAGSDFTVSFNKGPGIPKDWIGIFKQGDVPGVDVLTAYLYFAGATSGSVTFHLPDLPPGDYFAAMFTNDSYTEVSNRFLFTIVGQSELKFEQATMEGNEMRFRWKSQSGRSYKIQKSTTLATDSWMDIRTVTASGASHEELVPIDRLANPNCFFRVVEN</sequence>
<dbReference type="InterPro" id="IPR004843">
    <property type="entry name" value="Calcineurin-like_PHP"/>
</dbReference>
<keyword evidence="4" id="KW-0378">Hydrolase</keyword>
<dbReference type="Gene3D" id="3.60.21.10">
    <property type="match status" value="1"/>
</dbReference>
<dbReference type="SUPFAM" id="SSF49363">
    <property type="entry name" value="Purple acid phosphatase, N-terminal domain"/>
    <property type="match status" value="1"/>
</dbReference>
<dbReference type="RefSeq" id="WP_169452892.1">
    <property type="nucleotide sequence ID" value="NZ_CP051774.1"/>
</dbReference>
<dbReference type="Pfam" id="PF16656">
    <property type="entry name" value="Pur_ac_phosph_N"/>
    <property type="match status" value="1"/>
</dbReference>
<dbReference type="PANTHER" id="PTHR45867:SF3">
    <property type="entry name" value="ACID PHOSPHATASE TYPE 7"/>
    <property type="match status" value="1"/>
</dbReference>
<protein>
    <submittedName>
        <fullName evidence="4">Phosphohydrolase</fullName>
    </submittedName>
</protein>
<name>A0A858RDG4_9BACT</name>
<evidence type="ECO:0000259" key="3">
    <source>
        <dbReference type="Pfam" id="PF16656"/>
    </source>
</evidence>
<accession>A0A858RDG4</accession>
<dbReference type="InterPro" id="IPR015914">
    <property type="entry name" value="PAPs_N"/>
</dbReference>
<reference evidence="4 5" key="1">
    <citation type="submission" date="2020-04" db="EMBL/GenBank/DDBJ databases">
        <title>Luteolibacter sp. G-1-1-1 isolated from soil.</title>
        <authorList>
            <person name="Dahal R.H."/>
        </authorList>
    </citation>
    <scope>NUCLEOTIDE SEQUENCE [LARGE SCALE GENOMIC DNA]</scope>
    <source>
        <strain evidence="4 5">G-1-1-1</strain>
    </source>
</reference>
<feature type="domain" description="Purple acid phosphatase N-terminal" evidence="3">
    <location>
        <begin position="33"/>
        <end position="119"/>
    </location>
</feature>
<evidence type="ECO:0000313" key="4">
    <source>
        <dbReference type="EMBL" id="QJE94671.1"/>
    </source>
</evidence>
<gene>
    <name evidence="4" type="ORF">HHL09_02375</name>
</gene>
<evidence type="ECO:0000256" key="1">
    <source>
        <dbReference type="ARBA" id="ARBA00022729"/>
    </source>
</evidence>
<dbReference type="GO" id="GO:0003993">
    <property type="term" value="F:acid phosphatase activity"/>
    <property type="evidence" value="ECO:0007669"/>
    <property type="project" value="InterPro"/>
</dbReference>
<dbReference type="Proteomes" id="UP000501812">
    <property type="component" value="Chromosome"/>
</dbReference>
<dbReference type="SUPFAM" id="SSF56300">
    <property type="entry name" value="Metallo-dependent phosphatases"/>
    <property type="match status" value="1"/>
</dbReference>
<dbReference type="PANTHER" id="PTHR45867">
    <property type="entry name" value="PURPLE ACID PHOSPHATASE"/>
    <property type="match status" value="1"/>
</dbReference>
<evidence type="ECO:0000313" key="5">
    <source>
        <dbReference type="Proteomes" id="UP000501812"/>
    </source>
</evidence>
<dbReference type="Gene3D" id="2.60.40.380">
    <property type="entry name" value="Purple acid phosphatase-like, N-terminal"/>
    <property type="match status" value="1"/>
</dbReference>
<dbReference type="EMBL" id="CP051774">
    <property type="protein sequence ID" value="QJE94671.1"/>
    <property type="molecule type" value="Genomic_DNA"/>
</dbReference>
<dbReference type="InterPro" id="IPR008963">
    <property type="entry name" value="Purple_acid_Pase-like_N"/>
</dbReference>
<evidence type="ECO:0000259" key="2">
    <source>
        <dbReference type="Pfam" id="PF00149"/>
    </source>
</evidence>
<dbReference type="InterPro" id="IPR029052">
    <property type="entry name" value="Metallo-depent_PP-like"/>
</dbReference>